<feature type="region of interest" description="Disordered" evidence="1">
    <location>
        <begin position="32"/>
        <end position="60"/>
    </location>
</feature>
<proteinExistence type="predicted"/>
<dbReference type="PROSITE" id="PS51257">
    <property type="entry name" value="PROKAR_LIPOPROTEIN"/>
    <property type="match status" value="1"/>
</dbReference>
<accession>A0A8J5VWI7</accession>
<evidence type="ECO:0000313" key="2">
    <source>
        <dbReference type="EMBL" id="KAG8074791.1"/>
    </source>
</evidence>
<evidence type="ECO:0000313" key="3">
    <source>
        <dbReference type="Proteomes" id="UP000729402"/>
    </source>
</evidence>
<sequence length="211" mass="23078">MVASEKPAELSGVAFKLSATNSASVPLTATAACQPGEWQQAPPRPRTHRPSPAGQPPQLDGVLDTCRRQHLVMYWRMEKKAVWACPGADPVARLHQALAYPPIFAKKFKYIASPMAGGRRTDGVTVHGGLRKKKALLNRELAGAWWFVGTWTAHYFNSPFESLKPITSLACLKAYSPTSQFLAPCSLEGLAALHRVSTSHQHPRRIATVES</sequence>
<comment type="caution">
    <text evidence="2">The sequence shown here is derived from an EMBL/GenBank/DDBJ whole genome shotgun (WGS) entry which is preliminary data.</text>
</comment>
<keyword evidence="3" id="KW-1185">Reference proteome</keyword>
<reference evidence="2" key="2">
    <citation type="submission" date="2021-02" db="EMBL/GenBank/DDBJ databases">
        <authorList>
            <person name="Kimball J.A."/>
            <person name="Haas M.W."/>
            <person name="Macchietto M."/>
            <person name="Kono T."/>
            <person name="Duquette J."/>
            <person name="Shao M."/>
        </authorList>
    </citation>
    <scope>NUCLEOTIDE SEQUENCE</scope>
    <source>
        <tissue evidence="2">Fresh leaf tissue</tissue>
    </source>
</reference>
<dbReference type="Proteomes" id="UP000729402">
    <property type="component" value="Unassembled WGS sequence"/>
</dbReference>
<evidence type="ECO:0000256" key="1">
    <source>
        <dbReference type="SAM" id="MobiDB-lite"/>
    </source>
</evidence>
<dbReference type="AlphaFoldDB" id="A0A8J5VWI7"/>
<organism evidence="2 3">
    <name type="scientific">Zizania palustris</name>
    <name type="common">Northern wild rice</name>
    <dbReference type="NCBI Taxonomy" id="103762"/>
    <lineage>
        <taxon>Eukaryota</taxon>
        <taxon>Viridiplantae</taxon>
        <taxon>Streptophyta</taxon>
        <taxon>Embryophyta</taxon>
        <taxon>Tracheophyta</taxon>
        <taxon>Spermatophyta</taxon>
        <taxon>Magnoliopsida</taxon>
        <taxon>Liliopsida</taxon>
        <taxon>Poales</taxon>
        <taxon>Poaceae</taxon>
        <taxon>BOP clade</taxon>
        <taxon>Oryzoideae</taxon>
        <taxon>Oryzeae</taxon>
        <taxon>Zizaniinae</taxon>
        <taxon>Zizania</taxon>
    </lineage>
</organism>
<name>A0A8J5VWI7_ZIZPA</name>
<reference evidence="2" key="1">
    <citation type="journal article" date="2021" name="bioRxiv">
        <title>Whole Genome Assembly and Annotation of Northern Wild Rice, Zizania palustris L., Supports a Whole Genome Duplication in the Zizania Genus.</title>
        <authorList>
            <person name="Haas M."/>
            <person name="Kono T."/>
            <person name="Macchietto M."/>
            <person name="Millas R."/>
            <person name="McGilp L."/>
            <person name="Shao M."/>
            <person name="Duquette J."/>
            <person name="Hirsch C.N."/>
            <person name="Kimball J."/>
        </authorList>
    </citation>
    <scope>NUCLEOTIDE SEQUENCE</scope>
    <source>
        <tissue evidence="2">Fresh leaf tissue</tissue>
    </source>
</reference>
<gene>
    <name evidence="2" type="ORF">GUJ93_ZPchr0006g44213</name>
</gene>
<dbReference type="EMBL" id="JAAALK010000283">
    <property type="protein sequence ID" value="KAG8074791.1"/>
    <property type="molecule type" value="Genomic_DNA"/>
</dbReference>
<protein>
    <submittedName>
        <fullName evidence="2">Uncharacterized protein</fullName>
    </submittedName>
</protein>